<name>A0A0F8VWX3_9ZZZZ</name>
<evidence type="ECO:0000256" key="1">
    <source>
        <dbReference type="SAM" id="MobiDB-lite"/>
    </source>
</evidence>
<protein>
    <submittedName>
        <fullName evidence="2">Uncharacterized protein</fullName>
    </submittedName>
</protein>
<evidence type="ECO:0000313" key="2">
    <source>
        <dbReference type="EMBL" id="KKK48898.1"/>
    </source>
</evidence>
<proteinExistence type="predicted"/>
<feature type="non-terminal residue" evidence="2">
    <location>
        <position position="1"/>
    </location>
</feature>
<dbReference type="EMBL" id="LAZR01068834">
    <property type="protein sequence ID" value="KKK48898.1"/>
    <property type="molecule type" value="Genomic_DNA"/>
</dbReference>
<accession>A0A0F8VWX3</accession>
<reference evidence="2" key="1">
    <citation type="journal article" date="2015" name="Nature">
        <title>Complex archaea that bridge the gap between prokaryotes and eukaryotes.</title>
        <authorList>
            <person name="Spang A."/>
            <person name="Saw J.H."/>
            <person name="Jorgensen S.L."/>
            <person name="Zaremba-Niedzwiedzka K."/>
            <person name="Martijn J."/>
            <person name="Lind A.E."/>
            <person name="van Eijk R."/>
            <person name="Schleper C."/>
            <person name="Guy L."/>
            <person name="Ettema T.J."/>
        </authorList>
    </citation>
    <scope>NUCLEOTIDE SEQUENCE</scope>
</reference>
<sequence>DDEEPQEPEKPKRPGRPFADMPPSQQAGMLCNDAAFQKWVVDNHGYVLKQGGEQFEYLLNPTSAREFVLQECAICSRTNLDSNAAAEQRWYALLVQFRADTGRTTEQRR</sequence>
<organism evidence="2">
    <name type="scientific">marine sediment metagenome</name>
    <dbReference type="NCBI Taxonomy" id="412755"/>
    <lineage>
        <taxon>unclassified sequences</taxon>
        <taxon>metagenomes</taxon>
        <taxon>ecological metagenomes</taxon>
    </lineage>
</organism>
<comment type="caution">
    <text evidence="2">The sequence shown here is derived from an EMBL/GenBank/DDBJ whole genome shotgun (WGS) entry which is preliminary data.</text>
</comment>
<feature type="region of interest" description="Disordered" evidence="1">
    <location>
        <begin position="1"/>
        <end position="27"/>
    </location>
</feature>
<dbReference type="AlphaFoldDB" id="A0A0F8VWX3"/>
<gene>
    <name evidence="2" type="ORF">LCGC14_3140520</name>
</gene>